<dbReference type="GO" id="GO:0009279">
    <property type="term" value="C:cell outer membrane"/>
    <property type="evidence" value="ECO:0007669"/>
    <property type="project" value="UniProtKB-SubCell"/>
</dbReference>
<evidence type="ECO:0000256" key="10">
    <source>
        <dbReference type="PROSITE-ProRule" id="PRU01360"/>
    </source>
</evidence>
<evidence type="ECO:0000256" key="11">
    <source>
        <dbReference type="RuleBase" id="RU003357"/>
    </source>
</evidence>
<dbReference type="InterPro" id="IPR012910">
    <property type="entry name" value="Plug_dom"/>
</dbReference>
<organism evidence="15 16">
    <name type="scientific">Hwangdonia lutea</name>
    <dbReference type="NCBI Taxonomy" id="3075823"/>
    <lineage>
        <taxon>Bacteria</taxon>
        <taxon>Pseudomonadati</taxon>
        <taxon>Bacteroidota</taxon>
        <taxon>Flavobacteriia</taxon>
        <taxon>Flavobacteriales</taxon>
        <taxon>Flavobacteriaceae</taxon>
        <taxon>Hwangdonia</taxon>
    </lineage>
</organism>
<dbReference type="InterPro" id="IPR008969">
    <property type="entry name" value="CarboxyPept-like_regulatory"/>
</dbReference>
<dbReference type="GO" id="GO:0044718">
    <property type="term" value="P:siderophore transmembrane transport"/>
    <property type="evidence" value="ECO:0007669"/>
    <property type="project" value="TreeGrafter"/>
</dbReference>
<evidence type="ECO:0000256" key="1">
    <source>
        <dbReference type="ARBA" id="ARBA00004571"/>
    </source>
</evidence>
<evidence type="ECO:0000256" key="6">
    <source>
        <dbReference type="ARBA" id="ARBA00023077"/>
    </source>
</evidence>
<keyword evidence="4 10" id="KW-0812">Transmembrane</keyword>
<dbReference type="Pfam" id="PF07715">
    <property type="entry name" value="Plug"/>
    <property type="match status" value="1"/>
</dbReference>
<feature type="domain" description="TonB-dependent receptor-like beta-barrel" evidence="13">
    <location>
        <begin position="424"/>
        <end position="878"/>
    </location>
</feature>
<accession>A0AA97EM58</accession>
<feature type="signal peptide" evidence="12">
    <location>
        <begin position="1"/>
        <end position="20"/>
    </location>
</feature>
<proteinExistence type="inferred from homology"/>
<keyword evidence="3 10" id="KW-1134">Transmembrane beta strand</keyword>
<feature type="domain" description="TonB-dependent receptor plug" evidence="14">
    <location>
        <begin position="276"/>
        <end position="353"/>
    </location>
</feature>
<dbReference type="InterPro" id="IPR036942">
    <property type="entry name" value="Beta-barrel_TonB_sf"/>
</dbReference>
<evidence type="ECO:0000256" key="2">
    <source>
        <dbReference type="ARBA" id="ARBA00022448"/>
    </source>
</evidence>
<dbReference type="InterPro" id="IPR039426">
    <property type="entry name" value="TonB-dep_rcpt-like"/>
</dbReference>
<comment type="subcellular location">
    <subcellularLocation>
        <location evidence="1 10">Cell outer membrane</location>
        <topology evidence="1 10">Multi-pass membrane protein</topology>
    </subcellularLocation>
</comment>
<evidence type="ECO:0000259" key="13">
    <source>
        <dbReference type="Pfam" id="PF00593"/>
    </source>
</evidence>
<dbReference type="RefSeq" id="WP_316982714.1">
    <property type="nucleotide sequence ID" value="NZ_CP136521.1"/>
</dbReference>
<dbReference type="InterPro" id="IPR000531">
    <property type="entry name" value="Beta-barrel_TonB"/>
</dbReference>
<feature type="chain" id="PRO_5041640812" evidence="12">
    <location>
        <begin position="21"/>
        <end position="918"/>
    </location>
</feature>
<protein>
    <submittedName>
        <fullName evidence="15">TonB-dependent receptor</fullName>
    </submittedName>
</protein>
<evidence type="ECO:0000313" key="15">
    <source>
        <dbReference type="EMBL" id="WOD43025.1"/>
    </source>
</evidence>
<keyword evidence="16" id="KW-1185">Reference proteome</keyword>
<dbReference type="SUPFAM" id="SSF56935">
    <property type="entry name" value="Porins"/>
    <property type="match status" value="1"/>
</dbReference>
<dbReference type="GO" id="GO:0015344">
    <property type="term" value="F:siderophore uptake transmembrane transporter activity"/>
    <property type="evidence" value="ECO:0007669"/>
    <property type="project" value="TreeGrafter"/>
</dbReference>
<dbReference type="PROSITE" id="PS52016">
    <property type="entry name" value="TONB_DEPENDENT_REC_3"/>
    <property type="match status" value="1"/>
</dbReference>
<dbReference type="KEGG" id="hws:RNZ46_13615"/>
<dbReference type="Gene3D" id="2.60.40.1120">
    <property type="entry name" value="Carboxypeptidase-like, regulatory domain"/>
    <property type="match status" value="1"/>
</dbReference>
<evidence type="ECO:0000259" key="14">
    <source>
        <dbReference type="Pfam" id="PF07715"/>
    </source>
</evidence>
<dbReference type="Gene3D" id="2.40.170.20">
    <property type="entry name" value="TonB-dependent receptor, beta-barrel domain"/>
    <property type="match status" value="1"/>
</dbReference>
<gene>
    <name evidence="15" type="ORF">RNZ46_13615</name>
</gene>
<evidence type="ECO:0000313" key="16">
    <source>
        <dbReference type="Proteomes" id="UP001302486"/>
    </source>
</evidence>
<evidence type="ECO:0000256" key="3">
    <source>
        <dbReference type="ARBA" id="ARBA00022452"/>
    </source>
</evidence>
<evidence type="ECO:0000256" key="12">
    <source>
        <dbReference type="SAM" id="SignalP"/>
    </source>
</evidence>
<name>A0AA97EM58_9FLAO</name>
<evidence type="ECO:0000256" key="8">
    <source>
        <dbReference type="ARBA" id="ARBA00023170"/>
    </source>
</evidence>
<keyword evidence="5 12" id="KW-0732">Signal</keyword>
<dbReference type="PANTHER" id="PTHR30069:SF29">
    <property type="entry name" value="HEMOGLOBIN AND HEMOGLOBIN-HAPTOGLOBIN-BINDING PROTEIN 1-RELATED"/>
    <property type="match status" value="1"/>
</dbReference>
<keyword evidence="7 10" id="KW-0472">Membrane</keyword>
<dbReference type="Pfam" id="PF13715">
    <property type="entry name" value="CarbopepD_reg_2"/>
    <property type="match status" value="1"/>
</dbReference>
<evidence type="ECO:0000256" key="9">
    <source>
        <dbReference type="ARBA" id="ARBA00023237"/>
    </source>
</evidence>
<dbReference type="InterPro" id="IPR037066">
    <property type="entry name" value="Plug_dom_sf"/>
</dbReference>
<evidence type="ECO:0000256" key="5">
    <source>
        <dbReference type="ARBA" id="ARBA00022729"/>
    </source>
</evidence>
<keyword evidence="8 15" id="KW-0675">Receptor</keyword>
<evidence type="ECO:0000256" key="7">
    <source>
        <dbReference type="ARBA" id="ARBA00023136"/>
    </source>
</evidence>
<keyword evidence="9 10" id="KW-0998">Cell outer membrane</keyword>
<keyword evidence="6 11" id="KW-0798">TonB box</keyword>
<reference evidence="16" key="1">
    <citation type="submission" date="2024-06" db="EMBL/GenBank/DDBJ databases">
        <title>Hwangdonia haimaensis gen. nov., sp. nov., a member of the family Flavobacteriaceae isolated from the haima cold seep.</title>
        <authorList>
            <person name="Li J."/>
        </authorList>
    </citation>
    <scope>NUCLEOTIDE SEQUENCE [LARGE SCALE GENOMIC DNA]</scope>
    <source>
        <strain evidence="16">SCSIO 19198</strain>
    </source>
</reference>
<dbReference type="PANTHER" id="PTHR30069">
    <property type="entry name" value="TONB-DEPENDENT OUTER MEMBRANE RECEPTOR"/>
    <property type="match status" value="1"/>
</dbReference>
<dbReference type="AlphaFoldDB" id="A0AA97EM58"/>
<dbReference type="SUPFAM" id="SSF49464">
    <property type="entry name" value="Carboxypeptidase regulatory domain-like"/>
    <property type="match status" value="1"/>
</dbReference>
<dbReference type="Gene3D" id="2.170.130.10">
    <property type="entry name" value="TonB-dependent receptor, plug domain"/>
    <property type="match status" value="1"/>
</dbReference>
<keyword evidence="2 10" id="KW-0813">Transport</keyword>
<dbReference type="Proteomes" id="UP001302486">
    <property type="component" value="Chromosome"/>
</dbReference>
<dbReference type="EMBL" id="CP136521">
    <property type="protein sequence ID" value="WOD43025.1"/>
    <property type="molecule type" value="Genomic_DNA"/>
</dbReference>
<sequence length="918" mass="104053">MMKKLLFLFLFFNVTHTSFAQKNEAKISLQFENATKIEIIEQIESVTDYRFYFIESWIDDTLISGNYNNAPLKTVLNDIFKNTVINYYISTNHQIILTNNSLIRDELPINFIENESTKFDSNTNSEPVFFNEGNLNKNEYLEIIKIGKETTNASRENFKLSGYVRNKVTKEPLVDLVLMVKNQDITAVTNQDGFYSLTLPSGENLIEFKSLVIKDLVKKIVIYNDGKANFDLDANAEVQLDEIVITSQKDRNVAEVIAGITKIELEEIKTIPLVLGERDLLKIATALPGISTAGEGASGYNVRGGKADQNLILIDEGIVYSPTHFFGIFSALNPYTVGSLEIYKGNIPVEFGGRLSSVFDIKTKKSNIEKLSGEAAIGPVTSNLMLEIPVVKEKSSLLVGARGTYSDWVLKSLDDESLNNSEASFYDFIIKYDHKINDNNTIETTGYYSKDKFSITSDSLYSYSNQLATLKWNHTFNKKSKGSVILNNSQYQFNIGFEGNGDKNFDLNYKINETLLKLKMSTTINDKHKLNYGVSSKLYTLNPGSKEPLGENSIIEPIIISKERALESAVFISDNFKVNKKLSLSLGLRYSFYASLGEASERIYEAGQPRNEGTLIDTKNHSKNEVIKTYGGLEIRTSARYFLTEDLSIKGGYSSTFQYIHALSNNTTQSPLDTWKLSDSNIKPQQANQFNLGIYKNLEDYELSVEAYYKTSKDILDYKVGADLLLNELVETEVFQGVGKSYGVEFLAKKNKGNLNGWLAYSYSRSLIKLDSEFSEERVNNGEYFPANYDKPHDFSLVANYKMTKRFSVSFNFAYQTGRPVTYPVGTYTYLDKEYALYSNRNEFRIPDYFRLDLGLNIEGNHKIKKLAHSFWNISIYNVLGRNNPYSVFFVTENGQIKAYKSSIFSIPVPTITYNIKF</sequence>
<dbReference type="Pfam" id="PF00593">
    <property type="entry name" value="TonB_dep_Rec_b-barrel"/>
    <property type="match status" value="1"/>
</dbReference>
<comment type="similarity">
    <text evidence="10 11">Belongs to the TonB-dependent receptor family.</text>
</comment>
<evidence type="ECO:0000256" key="4">
    <source>
        <dbReference type="ARBA" id="ARBA00022692"/>
    </source>
</evidence>